<dbReference type="PANTHER" id="PTHR11774:SF4">
    <property type="entry name" value="GERANYLGERANYL TRANSFERASE TYPE-1 SUBUNIT BETA"/>
    <property type="match status" value="1"/>
</dbReference>
<protein>
    <submittedName>
        <fullName evidence="9">Geranylgeranyl transferase type-1 subunit beta</fullName>
        <ecNumber evidence="9">2.5.1.59</ecNumber>
    </submittedName>
</protein>
<evidence type="ECO:0000256" key="6">
    <source>
        <dbReference type="ARBA" id="ARBA00022737"/>
    </source>
</evidence>
<feature type="domain" description="Prenyltransferase alpha-alpha toroid" evidence="8">
    <location>
        <begin position="16"/>
        <end position="295"/>
    </location>
</feature>
<accession>A0ABR4N9F5</accession>
<dbReference type="InterPro" id="IPR001330">
    <property type="entry name" value="Prenyltrans"/>
</dbReference>
<dbReference type="Pfam" id="PF00432">
    <property type="entry name" value="Prenyltrans"/>
    <property type="match status" value="1"/>
</dbReference>
<comment type="similarity">
    <text evidence="2">Belongs to the protein prenyltransferase subunit beta family.</text>
</comment>
<evidence type="ECO:0000256" key="2">
    <source>
        <dbReference type="ARBA" id="ARBA00010497"/>
    </source>
</evidence>
<keyword evidence="3" id="KW-0637">Prenyltransferase</keyword>
<dbReference type="EC" id="2.5.1.59" evidence="9"/>
<reference evidence="9 10" key="1">
    <citation type="submission" date="2023-09" db="EMBL/GenBank/DDBJ databases">
        <title>Pangenome analysis of Batrachochytrium dendrobatidis and related Chytrids.</title>
        <authorList>
            <person name="Yacoub M.N."/>
            <person name="Stajich J.E."/>
            <person name="James T.Y."/>
        </authorList>
    </citation>
    <scope>NUCLEOTIDE SEQUENCE [LARGE SCALE GENOMIC DNA]</scope>
    <source>
        <strain evidence="9 10">JEL0888</strain>
    </source>
</reference>
<dbReference type="InterPro" id="IPR008930">
    <property type="entry name" value="Terpenoid_cyclase/PrenylTrfase"/>
</dbReference>
<dbReference type="PANTHER" id="PTHR11774">
    <property type="entry name" value="GERANYLGERANYL TRANSFERASE TYPE BETA SUBUNIT"/>
    <property type="match status" value="1"/>
</dbReference>
<keyword evidence="6" id="KW-0677">Repeat</keyword>
<dbReference type="SUPFAM" id="SSF48239">
    <property type="entry name" value="Terpenoid cyclases/Protein prenyltransferases"/>
    <property type="match status" value="1"/>
</dbReference>
<organism evidence="9 10">
    <name type="scientific">Polyrhizophydium stewartii</name>
    <dbReference type="NCBI Taxonomy" id="2732419"/>
    <lineage>
        <taxon>Eukaryota</taxon>
        <taxon>Fungi</taxon>
        <taxon>Fungi incertae sedis</taxon>
        <taxon>Chytridiomycota</taxon>
        <taxon>Chytridiomycota incertae sedis</taxon>
        <taxon>Chytridiomycetes</taxon>
        <taxon>Rhizophydiales</taxon>
        <taxon>Rhizophydiales incertae sedis</taxon>
        <taxon>Polyrhizophydium</taxon>
    </lineage>
</organism>
<evidence type="ECO:0000313" key="10">
    <source>
        <dbReference type="Proteomes" id="UP001527925"/>
    </source>
</evidence>
<evidence type="ECO:0000256" key="4">
    <source>
        <dbReference type="ARBA" id="ARBA00022679"/>
    </source>
</evidence>
<evidence type="ECO:0000256" key="1">
    <source>
        <dbReference type="ARBA" id="ARBA00001947"/>
    </source>
</evidence>
<evidence type="ECO:0000256" key="7">
    <source>
        <dbReference type="ARBA" id="ARBA00022833"/>
    </source>
</evidence>
<evidence type="ECO:0000256" key="5">
    <source>
        <dbReference type="ARBA" id="ARBA00022723"/>
    </source>
</evidence>
<comment type="cofactor">
    <cofactor evidence="1">
        <name>Zn(2+)</name>
        <dbReference type="ChEBI" id="CHEBI:29105"/>
    </cofactor>
</comment>
<dbReference type="Proteomes" id="UP001527925">
    <property type="component" value="Unassembled WGS sequence"/>
</dbReference>
<dbReference type="GO" id="GO:0004662">
    <property type="term" value="F:CAAX-protein geranylgeranyltransferase activity"/>
    <property type="evidence" value="ECO:0007669"/>
    <property type="project" value="UniProtKB-EC"/>
</dbReference>
<name>A0ABR4N9F5_9FUNG</name>
<gene>
    <name evidence="9" type="primary">CDC43</name>
    <name evidence="9" type="ORF">HK105_204239</name>
</gene>
<dbReference type="Gene3D" id="1.50.10.20">
    <property type="match status" value="1"/>
</dbReference>
<keyword evidence="7" id="KW-0862">Zinc</keyword>
<sequence length="332" mass="36643">MAREASQAARELGVDIKYFQRHLGVLPHDYTGIDTSRLTFAGFCIQALDLLGALETSSTEAQRADWIEWTYAMQIHPSAKPQSTAANDYDGSHITMTYAALVVLLTLGDDLSRVNKDAIVNFFASCDSPERDMRFVFCACAISFILADWRGVDIPRAFDFIRKSKTYDHGFAQTPGQESHGGSTFCALASLYLMGELRDGATVDFKRTRAWLINRQDSGFHGRVNKPSDTCYAFWVGGSLEILGSHQAFVNVDSLNAFLAETHSSYGGYSKHSDDYPDVMHSYMGFASRALCRDSLVGRLFAPLNISQRAFAHCRQLGLGQSPSGAESQATH</sequence>
<comment type="caution">
    <text evidence="9">The sequence shown here is derived from an EMBL/GenBank/DDBJ whole genome shotgun (WGS) entry which is preliminary data.</text>
</comment>
<evidence type="ECO:0000259" key="8">
    <source>
        <dbReference type="Pfam" id="PF00432"/>
    </source>
</evidence>
<keyword evidence="10" id="KW-1185">Reference proteome</keyword>
<evidence type="ECO:0000313" key="9">
    <source>
        <dbReference type="EMBL" id="KAL2916148.1"/>
    </source>
</evidence>
<proteinExistence type="inferred from homology"/>
<dbReference type="EMBL" id="JADGIZ020000018">
    <property type="protein sequence ID" value="KAL2916148.1"/>
    <property type="molecule type" value="Genomic_DNA"/>
</dbReference>
<keyword evidence="4 9" id="KW-0808">Transferase</keyword>
<keyword evidence="5" id="KW-0479">Metal-binding</keyword>
<evidence type="ECO:0000256" key="3">
    <source>
        <dbReference type="ARBA" id="ARBA00022602"/>
    </source>
</evidence>
<dbReference type="InterPro" id="IPR045089">
    <property type="entry name" value="PGGT1B-like"/>
</dbReference>